<evidence type="ECO:0000313" key="2">
    <source>
        <dbReference type="Proteomes" id="UP000092445"/>
    </source>
</evidence>
<keyword evidence="2" id="KW-1185">Reference proteome</keyword>
<organism evidence="1 2">
    <name type="scientific">Glossina pallidipes</name>
    <name type="common">Tsetse fly</name>
    <dbReference type="NCBI Taxonomy" id="7398"/>
    <lineage>
        <taxon>Eukaryota</taxon>
        <taxon>Metazoa</taxon>
        <taxon>Ecdysozoa</taxon>
        <taxon>Arthropoda</taxon>
        <taxon>Hexapoda</taxon>
        <taxon>Insecta</taxon>
        <taxon>Pterygota</taxon>
        <taxon>Neoptera</taxon>
        <taxon>Endopterygota</taxon>
        <taxon>Diptera</taxon>
        <taxon>Brachycera</taxon>
        <taxon>Muscomorpha</taxon>
        <taxon>Hippoboscoidea</taxon>
        <taxon>Glossinidae</taxon>
        <taxon>Glossina</taxon>
    </lineage>
</organism>
<accession>A0A1B0A4P2</accession>
<dbReference type="VEuPathDB" id="VectorBase:GPAI034393"/>
<name>A0A1B0A4P2_GLOPL</name>
<dbReference type="AlphaFoldDB" id="A0A1B0A4P2"/>
<evidence type="ECO:0000313" key="1">
    <source>
        <dbReference type="EnsemblMetazoa" id="GPAI034393-PA"/>
    </source>
</evidence>
<protein>
    <submittedName>
        <fullName evidence="1">Uncharacterized protein</fullName>
    </submittedName>
</protein>
<reference evidence="2" key="1">
    <citation type="submission" date="2014-03" db="EMBL/GenBank/DDBJ databases">
        <authorList>
            <person name="Aksoy S."/>
            <person name="Warren W."/>
            <person name="Wilson R.K."/>
        </authorList>
    </citation>
    <scope>NUCLEOTIDE SEQUENCE [LARGE SCALE GENOMIC DNA]</scope>
    <source>
        <strain evidence="2">IAEA</strain>
    </source>
</reference>
<reference evidence="1" key="2">
    <citation type="submission" date="2020-05" db="UniProtKB">
        <authorList>
            <consortium name="EnsemblMetazoa"/>
        </authorList>
    </citation>
    <scope>IDENTIFICATION</scope>
    <source>
        <strain evidence="1">IAEA</strain>
    </source>
</reference>
<proteinExistence type="predicted"/>
<dbReference type="EnsemblMetazoa" id="GPAI034393-RA">
    <property type="protein sequence ID" value="GPAI034393-PA"/>
    <property type="gene ID" value="GPAI034393"/>
</dbReference>
<dbReference type="Proteomes" id="UP000092445">
    <property type="component" value="Unassembled WGS sequence"/>
</dbReference>
<sequence length="104" mass="11102">MIVTPLDLVESDELTVAPQSKPVVDYSNKAIGKLVSNPPLFANKRAQLSVQVSFVKSGRERIPIGRTAGAFTNLIAQIVRLAAIYYYVQVAVVGLSVSSGAVVE</sequence>